<protein>
    <recommendedName>
        <fullName evidence="3">Methyltransferase</fullName>
    </recommendedName>
</protein>
<comment type="caution">
    <text evidence="1">The sequence shown here is derived from an EMBL/GenBank/DDBJ whole genome shotgun (WGS) entry which is preliminary data.</text>
</comment>
<evidence type="ECO:0000313" key="1">
    <source>
        <dbReference type="EMBL" id="NVO58116.1"/>
    </source>
</evidence>
<sequence>MPRTGTVNYHVHRDTRQAFHIDAGGVVGKLISPELVATDINVWDVRNGHTAVTFATDCVSFVQEPTQVAEFTEDQHWKTDYDRELTELLKREVEAKEVIVFDHTVRVDDSNSDRKPACNVHSDYSAQGAQQRLVDILGPDKAAEWSSGHYGFINVWRPIETPINSAPLAFLRPSSVADEDWILIDLVYPDRLGHIMGLAANDRHEWTYQSKMTPDEVTFFNIYDNKGLPSIAHSAIDLVEDDCLHVIRKSIESRTLVRY</sequence>
<dbReference type="NCBIfam" id="NF041278">
    <property type="entry name" value="CmcJ_NvfI_EfuI"/>
    <property type="match status" value="1"/>
</dbReference>
<dbReference type="PANTHER" id="PTHR34598">
    <property type="entry name" value="BLL6449 PROTEIN"/>
    <property type="match status" value="1"/>
</dbReference>
<evidence type="ECO:0008006" key="3">
    <source>
        <dbReference type="Google" id="ProtNLM"/>
    </source>
</evidence>
<dbReference type="RefSeq" id="WP_176867163.1">
    <property type="nucleotide sequence ID" value="NZ_JABXWT010000018.1"/>
</dbReference>
<dbReference type="Proteomes" id="UP000630805">
    <property type="component" value="Unassembled WGS sequence"/>
</dbReference>
<gene>
    <name evidence="1" type="ORF">HW561_20185</name>
</gene>
<evidence type="ECO:0000313" key="2">
    <source>
        <dbReference type="Proteomes" id="UP000630805"/>
    </source>
</evidence>
<dbReference type="EMBL" id="JABXWT010000018">
    <property type="protein sequence ID" value="NVO58116.1"/>
    <property type="molecule type" value="Genomic_DNA"/>
</dbReference>
<name>A0ABX2PXS3_9RHOB</name>
<dbReference type="InterPro" id="IPR044053">
    <property type="entry name" value="AsaB-like"/>
</dbReference>
<organism evidence="1 2">
    <name type="scientific">Ruegeria haliotis</name>
    <dbReference type="NCBI Taxonomy" id="2747601"/>
    <lineage>
        <taxon>Bacteria</taxon>
        <taxon>Pseudomonadati</taxon>
        <taxon>Pseudomonadota</taxon>
        <taxon>Alphaproteobacteria</taxon>
        <taxon>Rhodobacterales</taxon>
        <taxon>Roseobacteraceae</taxon>
        <taxon>Ruegeria</taxon>
    </lineage>
</organism>
<accession>A0ABX2PXS3</accession>
<reference evidence="1 2" key="1">
    <citation type="submission" date="2020-06" db="EMBL/GenBank/DDBJ databases">
        <authorList>
            <person name="Cao W.R."/>
        </authorList>
    </citation>
    <scope>NUCLEOTIDE SEQUENCE [LARGE SCALE GENOMIC DNA]</scope>
    <source>
        <strain evidence="1 2">B1Z28</strain>
    </source>
</reference>
<dbReference type="PANTHER" id="PTHR34598:SF3">
    <property type="entry name" value="OXIDOREDUCTASE AN1597"/>
    <property type="match status" value="1"/>
</dbReference>
<keyword evidence="2" id="KW-1185">Reference proteome</keyword>
<proteinExistence type="predicted"/>